<reference evidence="2 3" key="1">
    <citation type="submission" date="2014-09" db="EMBL/GenBank/DDBJ databases">
        <authorList>
            <person name="Magalhaes I.L.F."/>
            <person name="Oliveira U."/>
            <person name="Santos F.R."/>
            <person name="Vidigal T.H.D.A."/>
            <person name="Brescovit A.D."/>
            <person name="Santos A.J."/>
        </authorList>
    </citation>
    <scope>NUCLEOTIDE SEQUENCE [LARGE SCALE GENOMIC DNA]</scope>
</reference>
<dbReference type="AlphaFoldDB" id="A0A0P1BGT2"/>
<proteinExistence type="predicted"/>
<organism evidence="2 3">
    <name type="scientific">Ceraceosorus bombacis</name>
    <dbReference type="NCBI Taxonomy" id="401625"/>
    <lineage>
        <taxon>Eukaryota</taxon>
        <taxon>Fungi</taxon>
        <taxon>Dikarya</taxon>
        <taxon>Basidiomycota</taxon>
        <taxon>Ustilaginomycotina</taxon>
        <taxon>Exobasidiomycetes</taxon>
        <taxon>Ceraceosorales</taxon>
        <taxon>Ceraceosoraceae</taxon>
        <taxon>Ceraceosorus</taxon>
    </lineage>
</organism>
<evidence type="ECO:0000313" key="2">
    <source>
        <dbReference type="EMBL" id="CEH14832.1"/>
    </source>
</evidence>
<feature type="domain" description="PX" evidence="1">
    <location>
        <begin position="18"/>
        <end position="75"/>
    </location>
</feature>
<sequence length="85" mass="9358">MFTWPAGGPSEAERGVTSFTSQLTQALPQHAQALPSLPSRGSGILHKYGAQHLEERRVGLQRWLAAVLLDSMWGNVEAAREWCVD</sequence>
<name>A0A0P1BGT2_9BASI</name>
<dbReference type="OrthoDB" id="10254720at2759"/>
<dbReference type="InterPro" id="IPR036871">
    <property type="entry name" value="PX_dom_sf"/>
</dbReference>
<dbReference type="Pfam" id="PF00787">
    <property type="entry name" value="PX"/>
    <property type="match status" value="1"/>
</dbReference>
<keyword evidence="3" id="KW-1185">Reference proteome</keyword>
<dbReference type="InterPro" id="IPR001683">
    <property type="entry name" value="PX_dom"/>
</dbReference>
<protein>
    <submittedName>
        <fullName evidence="2">Phox homologous domain</fullName>
    </submittedName>
</protein>
<evidence type="ECO:0000259" key="1">
    <source>
        <dbReference type="Pfam" id="PF00787"/>
    </source>
</evidence>
<dbReference type="STRING" id="401625.A0A0P1BGT2"/>
<dbReference type="Proteomes" id="UP000054845">
    <property type="component" value="Unassembled WGS sequence"/>
</dbReference>
<dbReference type="SUPFAM" id="SSF64268">
    <property type="entry name" value="PX domain"/>
    <property type="match status" value="1"/>
</dbReference>
<dbReference type="EMBL" id="CCYA01000248">
    <property type="protein sequence ID" value="CEH14832.1"/>
    <property type="molecule type" value="Genomic_DNA"/>
</dbReference>
<dbReference type="Gene3D" id="3.30.1520.10">
    <property type="entry name" value="Phox-like domain"/>
    <property type="match status" value="1"/>
</dbReference>
<dbReference type="GO" id="GO:0035091">
    <property type="term" value="F:phosphatidylinositol binding"/>
    <property type="evidence" value="ECO:0007669"/>
    <property type="project" value="InterPro"/>
</dbReference>
<accession>A0A0P1BGT2</accession>
<evidence type="ECO:0000313" key="3">
    <source>
        <dbReference type="Proteomes" id="UP000054845"/>
    </source>
</evidence>